<dbReference type="InterPro" id="IPR000600">
    <property type="entry name" value="ROK"/>
</dbReference>
<evidence type="ECO:0000256" key="1">
    <source>
        <dbReference type="ARBA" id="ARBA00002486"/>
    </source>
</evidence>
<evidence type="ECO:0000256" key="2">
    <source>
        <dbReference type="ARBA" id="ARBA00006479"/>
    </source>
</evidence>
<dbReference type="CDD" id="cd24076">
    <property type="entry name" value="ASKHA_ATPase_ROK_BsXylR-like"/>
    <property type="match status" value="1"/>
</dbReference>
<dbReference type="PANTHER" id="PTHR18964">
    <property type="entry name" value="ROK (REPRESSOR, ORF, KINASE) FAMILY"/>
    <property type="match status" value="1"/>
</dbReference>
<dbReference type="Gene3D" id="1.10.10.10">
    <property type="entry name" value="Winged helix-like DNA-binding domain superfamily/Winged helix DNA-binding domain"/>
    <property type="match status" value="1"/>
</dbReference>
<reference evidence="6" key="1">
    <citation type="submission" date="2015-07" db="EMBL/GenBank/DDBJ databases">
        <title>Complete genome sequence and phylogenetic analysis of Limnochorda pilosa.</title>
        <authorList>
            <person name="Watanabe M."/>
            <person name="Kojima H."/>
            <person name="Fukui M."/>
        </authorList>
    </citation>
    <scope>NUCLEOTIDE SEQUENCE [LARGE SCALE GENOMIC DNA]</scope>
    <source>
        <strain evidence="6">HC45</strain>
    </source>
</reference>
<dbReference type="Proteomes" id="UP000065807">
    <property type="component" value="Chromosome"/>
</dbReference>
<keyword evidence="3" id="KW-0859">Xylose metabolism</keyword>
<name>A0A0K2SLG3_LIMPI</name>
<reference evidence="6" key="2">
    <citation type="journal article" date="2016" name="Int. J. Syst. Evol. Microbiol.">
        <title>Complete genome sequence and cell structure of Limnochorda pilosa, a Gram-negative spore-former within the phylum Firmicutes.</title>
        <authorList>
            <person name="Watanabe M."/>
            <person name="Kojima H."/>
            <person name="Fukui M."/>
        </authorList>
    </citation>
    <scope>NUCLEOTIDE SEQUENCE [LARGE SCALE GENOMIC DNA]</scope>
    <source>
        <strain evidence="6">HC45</strain>
    </source>
</reference>
<evidence type="ECO:0000256" key="4">
    <source>
        <dbReference type="SAM" id="MobiDB-lite"/>
    </source>
</evidence>
<organism evidence="5 6">
    <name type="scientific">Limnochorda pilosa</name>
    <dbReference type="NCBI Taxonomy" id="1555112"/>
    <lineage>
        <taxon>Bacteria</taxon>
        <taxon>Bacillati</taxon>
        <taxon>Bacillota</taxon>
        <taxon>Limnochordia</taxon>
        <taxon>Limnochordales</taxon>
        <taxon>Limnochordaceae</taxon>
        <taxon>Limnochorda</taxon>
    </lineage>
</organism>
<sequence>MGPYASTADQFLVKAFNQGIVLHLLRVQGPLSRADIAKVTGLNKTTVSVLVEELIHRHLVQEVGMGASSGGRRPMLLTLNARAGFVVGADLGVDYFLVVVLDLQAQPIWKRRVHRVPGTDPSTDVRQLADLIADGVAAVSPTPLGLLGIGVGVHGPVEHPGGRLLFAPNLGWTDVPVGELLRERFQVPIVVDNEANAGALSELWYAAQDADTLFYFSVGMGLGTGIVINGEIYRGAAGTAGEFGHTTIDPSGPPCTCGNRGCLETFVSERALMRYLQGSGAEKVATTQEVFQAADAGEARAISALAQLGGYLGIGVANAINTFNPQLVVIGGPIGSGGHHVLNSVRRVVERRALPFPLSRARIVVSALGEEACAIGAGIMILQEFFRIPQVKTAGERTPEAVLGGLKGGRGQQDPMAWPGPDGAHYSTVKSSS</sequence>
<protein>
    <submittedName>
        <fullName evidence="5">Glucokinase</fullName>
    </submittedName>
</protein>
<dbReference type="SUPFAM" id="SSF46785">
    <property type="entry name" value="Winged helix' DNA-binding domain"/>
    <property type="match status" value="1"/>
</dbReference>
<proteinExistence type="inferred from homology"/>
<evidence type="ECO:0000313" key="5">
    <source>
        <dbReference type="EMBL" id="BAS27966.1"/>
    </source>
</evidence>
<accession>A0A0K2SLG3</accession>
<dbReference type="InterPro" id="IPR043129">
    <property type="entry name" value="ATPase_NBD"/>
</dbReference>
<dbReference type="Gene3D" id="3.30.420.40">
    <property type="match status" value="2"/>
</dbReference>
<comment type="similarity">
    <text evidence="2">Belongs to the ROK (NagC/XylR) family.</text>
</comment>
<dbReference type="SUPFAM" id="SSF53067">
    <property type="entry name" value="Actin-like ATPase domain"/>
    <property type="match status" value="1"/>
</dbReference>
<dbReference type="PROSITE" id="PS01125">
    <property type="entry name" value="ROK"/>
    <property type="match status" value="1"/>
</dbReference>
<dbReference type="GO" id="GO:0042732">
    <property type="term" value="P:D-xylose metabolic process"/>
    <property type="evidence" value="ECO:0007669"/>
    <property type="project" value="UniProtKB-KW"/>
</dbReference>
<dbReference type="KEGG" id="lpil:LIP_2125"/>
<dbReference type="AlphaFoldDB" id="A0A0K2SLG3"/>
<keyword evidence="5" id="KW-0808">Transferase</keyword>
<dbReference type="InterPro" id="IPR036388">
    <property type="entry name" value="WH-like_DNA-bd_sf"/>
</dbReference>
<dbReference type="EMBL" id="AP014924">
    <property type="protein sequence ID" value="BAS27966.1"/>
    <property type="molecule type" value="Genomic_DNA"/>
</dbReference>
<feature type="region of interest" description="Disordered" evidence="4">
    <location>
        <begin position="402"/>
        <end position="433"/>
    </location>
</feature>
<keyword evidence="6" id="KW-1185">Reference proteome</keyword>
<dbReference type="PANTHER" id="PTHR18964:SF149">
    <property type="entry name" value="BIFUNCTIONAL UDP-N-ACETYLGLUCOSAMINE 2-EPIMERASE_N-ACETYLMANNOSAMINE KINASE"/>
    <property type="match status" value="1"/>
</dbReference>
<keyword evidence="3" id="KW-0119">Carbohydrate metabolism</keyword>
<evidence type="ECO:0000313" key="6">
    <source>
        <dbReference type="Proteomes" id="UP000065807"/>
    </source>
</evidence>
<dbReference type="InterPro" id="IPR036390">
    <property type="entry name" value="WH_DNA-bd_sf"/>
</dbReference>
<evidence type="ECO:0000256" key="3">
    <source>
        <dbReference type="ARBA" id="ARBA00022629"/>
    </source>
</evidence>
<dbReference type="InterPro" id="IPR049874">
    <property type="entry name" value="ROK_cs"/>
</dbReference>
<dbReference type="Pfam" id="PF00480">
    <property type="entry name" value="ROK"/>
    <property type="match status" value="1"/>
</dbReference>
<dbReference type="STRING" id="1555112.LIP_2125"/>
<keyword evidence="5" id="KW-0418">Kinase</keyword>
<gene>
    <name evidence="5" type="ORF">LIP_2125</name>
</gene>
<dbReference type="GO" id="GO:0016301">
    <property type="term" value="F:kinase activity"/>
    <property type="evidence" value="ECO:0007669"/>
    <property type="project" value="UniProtKB-KW"/>
</dbReference>
<dbReference type="RefSeq" id="WP_068137611.1">
    <property type="nucleotide sequence ID" value="NZ_AP014924.1"/>
</dbReference>
<comment type="function">
    <text evidence="1">Transcriptional repressor of xylose-utilizing enzymes.</text>
</comment>
<dbReference type="OrthoDB" id="9795247at2"/>